<gene>
    <name evidence="7" type="ORF">LUZ61_013317</name>
</gene>
<dbReference type="AlphaFoldDB" id="A0AAD5WBU1"/>
<dbReference type="InterPro" id="IPR033132">
    <property type="entry name" value="GH_1_N_CS"/>
</dbReference>
<dbReference type="GO" id="GO:0008422">
    <property type="term" value="F:beta-glucosidase activity"/>
    <property type="evidence" value="ECO:0007669"/>
    <property type="project" value="UniProtKB-ARBA"/>
</dbReference>
<dbReference type="PANTHER" id="PTHR10353">
    <property type="entry name" value="GLYCOSYL HYDROLASE"/>
    <property type="match status" value="1"/>
</dbReference>
<keyword evidence="8" id="KW-1185">Reference proteome</keyword>
<proteinExistence type="inferred from homology"/>
<comment type="similarity">
    <text evidence="1 5">Belongs to the glycosyl hydrolase 1 family.</text>
</comment>
<feature type="transmembrane region" description="Helical" evidence="6">
    <location>
        <begin position="6"/>
        <end position="26"/>
    </location>
</feature>
<dbReference type="EMBL" id="JAMRDG010000002">
    <property type="protein sequence ID" value="KAJ3684153.1"/>
    <property type="molecule type" value="Genomic_DNA"/>
</dbReference>
<keyword evidence="4" id="KW-1015">Disulfide bond</keyword>
<keyword evidence="3" id="KW-0378">Hydrolase</keyword>
<keyword evidence="6" id="KW-0472">Membrane</keyword>
<dbReference type="GO" id="GO:0005975">
    <property type="term" value="P:carbohydrate metabolic process"/>
    <property type="evidence" value="ECO:0007669"/>
    <property type="project" value="InterPro"/>
</dbReference>
<evidence type="ECO:0000256" key="1">
    <source>
        <dbReference type="ARBA" id="ARBA00010838"/>
    </source>
</evidence>
<dbReference type="PROSITE" id="PS00653">
    <property type="entry name" value="GLYCOSYL_HYDROL_F1_2"/>
    <property type="match status" value="1"/>
</dbReference>
<reference evidence="7 8" key="1">
    <citation type="journal article" date="2022" name="Cell">
        <title>Repeat-based holocentromeres influence genome architecture and karyotype evolution.</title>
        <authorList>
            <person name="Hofstatter P.G."/>
            <person name="Thangavel G."/>
            <person name="Lux T."/>
            <person name="Neumann P."/>
            <person name="Vondrak T."/>
            <person name="Novak P."/>
            <person name="Zhang M."/>
            <person name="Costa L."/>
            <person name="Castellani M."/>
            <person name="Scott A."/>
            <person name="Toegelov H."/>
            <person name="Fuchs J."/>
            <person name="Mata-Sucre Y."/>
            <person name="Dias Y."/>
            <person name="Vanzela A.L.L."/>
            <person name="Huettel B."/>
            <person name="Almeida C.C.S."/>
            <person name="Simkova H."/>
            <person name="Souza G."/>
            <person name="Pedrosa-Harand A."/>
            <person name="Macas J."/>
            <person name="Mayer K.F.X."/>
            <person name="Houben A."/>
            <person name="Marques A."/>
        </authorList>
    </citation>
    <scope>NUCLEOTIDE SEQUENCE [LARGE SCALE GENOMIC DNA]</scope>
    <source>
        <strain evidence="7">RhyTen1mFocal</strain>
    </source>
</reference>
<evidence type="ECO:0000256" key="5">
    <source>
        <dbReference type="RuleBase" id="RU003690"/>
    </source>
</evidence>
<dbReference type="Proteomes" id="UP001210211">
    <property type="component" value="Unassembled WGS sequence"/>
</dbReference>
<accession>A0AAD5WBU1</accession>
<evidence type="ECO:0000256" key="3">
    <source>
        <dbReference type="ARBA" id="ARBA00022801"/>
    </source>
</evidence>
<evidence type="ECO:0000313" key="7">
    <source>
        <dbReference type="EMBL" id="KAJ3684153.1"/>
    </source>
</evidence>
<keyword evidence="6" id="KW-0812">Transmembrane</keyword>
<evidence type="ECO:0000256" key="6">
    <source>
        <dbReference type="SAM" id="Phobius"/>
    </source>
</evidence>
<sequence length="505" mass="57171">MDSSLNITATLIAIIKASVIVLGFCWRGHARYDLGRSSFPRGFIFGTASAAYQYEGGAREGGRGPSIWDTFTHLHPDKIDDHSNGDVADDSYHRYKEDVRIMKEMGMDAYRFSISWSRILPNGSLSGGVNRAGVDYYNNLINEVLSKGTEPFVTLFHWDSPQALEDQYGGFLSPNIVKDYASYTDVCFREFGDRVKNWITFNEPLSFCSSGYATGSMALGRCSSCAAGNSATEPYSVCHHLLLAHGVAVSLYKQKYQALQRGIIGITLNPTWSLPFSSSKSDKDAVQRAIDFSFGWFMDPLTQGDYPFIMRALVGERLPKFTKEESDIIKGSFDFIGVNYYTSNYAIGVPLSSTVNHTYSSDPRVNFTEARNGIPIGPRAASNWLYIYPPGIRELLLYIKDRYNDPIIYITENGVDEYNNKSLTLQEALKDDFRIDYYYRHLGYLRAAISEGVKVKGYFAWSLLDNFEWGNGYTVRFGINFVDYQNDLKRYPKKSAFWFKQFLAK</sequence>
<name>A0AAD5WBU1_9POAL</name>
<dbReference type="Pfam" id="PF00232">
    <property type="entry name" value="Glyco_hydro_1"/>
    <property type="match status" value="1"/>
</dbReference>
<comment type="caution">
    <text evidence="7">The sequence shown here is derived from an EMBL/GenBank/DDBJ whole genome shotgun (WGS) entry which is preliminary data.</text>
</comment>
<dbReference type="PRINTS" id="PR00131">
    <property type="entry name" value="GLHYDRLASE1"/>
</dbReference>
<organism evidence="7 8">
    <name type="scientific">Rhynchospora tenuis</name>
    <dbReference type="NCBI Taxonomy" id="198213"/>
    <lineage>
        <taxon>Eukaryota</taxon>
        <taxon>Viridiplantae</taxon>
        <taxon>Streptophyta</taxon>
        <taxon>Embryophyta</taxon>
        <taxon>Tracheophyta</taxon>
        <taxon>Spermatophyta</taxon>
        <taxon>Magnoliopsida</taxon>
        <taxon>Liliopsida</taxon>
        <taxon>Poales</taxon>
        <taxon>Cyperaceae</taxon>
        <taxon>Cyperoideae</taxon>
        <taxon>Rhynchosporeae</taxon>
        <taxon>Rhynchospora</taxon>
    </lineage>
</organism>
<dbReference type="FunFam" id="3.20.20.80:FF:000020">
    <property type="entry name" value="Beta-glucosidase 12"/>
    <property type="match status" value="1"/>
</dbReference>
<dbReference type="PANTHER" id="PTHR10353:SF154">
    <property type="entry name" value="BETA-GLUCOSIDASE 9-RELATED"/>
    <property type="match status" value="1"/>
</dbReference>
<dbReference type="InterPro" id="IPR017853">
    <property type="entry name" value="GH"/>
</dbReference>
<keyword evidence="2" id="KW-0732">Signal</keyword>
<evidence type="ECO:0008006" key="9">
    <source>
        <dbReference type="Google" id="ProtNLM"/>
    </source>
</evidence>
<dbReference type="Gene3D" id="3.20.20.80">
    <property type="entry name" value="Glycosidases"/>
    <property type="match status" value="1"/>
</dbReference>
<protein>
    <recommendedName>
        <fullName evidence="9">Beta-glucosidase</fullName>
    </recommendedName>
</protein>
<dbReference type="GO" id="GO:0004565">
    <property type="term" value="F:beta-galactosidase activity"/>
    <property type="evidence" value="ECO:0007669"/>
    <property type="project" value="UniProtKB-ARBA"/>
</dbReference>
<dbReference type="InterPro" id="IPR001360">
    <property type="entry name" value="Glyco_hydro_1"/>
</dbReference>
<evidence type="ECO:0000313" key="8">
    <source>
        <dbReference type="Proteomes" id="UP001210211"/>
    </source>
</evidence>
<evidence type="ECO:0000256" key="2">
    <source>
        <dbReference type="ARBA" id="ARBA00022729"/>
    </source>
</evidence>
<dbReference type="GO" id="GO:0033907">
    <property type="term" value="F:beta-D-fucosidase activity"/>
    <property type="evidence" value="ECO:0007669"/>
    <property type="project" value="UniProtKB-ARBA"/>
</dbReference>
<dbReference type="SUPFAM" id="SSF51445">
    <property type="entry name" value="(Trans)glycosidases"/>
    <property type="match status" value="1"/>
</dbReference>
<evidence type="ECO:0000256" key="4">
    <source>
        <dbReference type="ARBA" id="ARBA00023157"/>
    </source>
</evidence>
<keyword evidence="6" id="KW-1133">Transmembrane helix</keyword>